<comment type="function">
    <text evidence="7">Catalyzes the anti-1,4-elimination of the C-3 phosphate and the C-6 proR hydrogen from 5-enolpyruvylshikimate-3-phosphate (EPSP) to yield chorismate, which is the branch point compound that serves as the starting substrate for the three terminal pathways of aromatic amino acid biosynthesis. This reaction introduces a second double bond into the aromatic ring system.</text>
</comment>
<comment type="caution">
    <text evidence="7">Lacks conserved residue(s) required for the propagation of feature annotation.</text>
</comment>
<dbReference type="InterPro" id="IPR035904">
    <property type="entry name" value="Chorismate_synth_AroC_sf"/>
</dbReference>
<dbReference type="Proteomes" id="UP000256514">
    <property type="component" value="Unassembled WGS sequence"/>
</dbReference>
<gene>
    <name evidence="7" type="primary">aroC</name>
    <name evidence="9" type="ORF">CQA54_02280</name>
</gene>
<comment type="pathway">
    <text evidence="1 7 8">Metabolic intermediate biosynthesis; chorismate biosynthesis; chorismate from D-erythrose 4-phosphate and phosphoenolpyruvate: step 7/7.</text>
</comment>
<evidence type="ECO:0000256" key="7">
    <source>
        <dbReference type="HAMAP-Rule" id="MF_00300"/>
    </source>
</evidence>
<dbReference type="PANTHER" id="PTHR21085">
    <property type="entry name" value="CHORISMATE SYNTHASE"/>
    <property type="match status" value="1"/>
</dbReference>
<dbReference type="GO" id="GO:0010181">
    <property type="term" value="F:FMN binding"/>
    <property type="evidence" value="ECO:0007669"/>
    <property type="project" value="TreeGrafter"/>
</dbReference>
<dbReference type="InterPro" id="IPR020541">
    <property type="entry name" value="Chorismate_synthase_CS"/>
</dbReference>
<dbReference type="InterPro" id="IPR000453">
    <property type="entry name" value="Chorismate_synth"/>
</dbReference>
<dbReference type="PIRSF" id="PIRSF001456">
    <property type="entry name" value="Chorismate_synth"/>
    <property type="match status" value="1"/>
</dbReference>
<feature type="binding site" evidence="7">
    <location>
        <position position="321"/>
    </location>
    <ligand>
        <name>FMN</name>
        <dbReference type="ChEBI" id="CHEBI:58210"/>
    </ligand>
</feature>
<keyword evidence="7" id="KW-0288">FMN</keyword>
<dbReference type="NCBIfam" id="NF003793">
    <property type="entry name" value="PRK05382.1"/>
    <property type="match status" value="1"/>
</dbReference>
<keyword evidence="6 7" id="KW-0456">Lyase</keyword>
<evidence type="ECO:0000256" key="5">
    <source>
        <dbReference type="ARBA" id="ARBA00023141"/>
    </source>
</evidence>
<evidence type="ECO:0000256" key="1">
    <source>
        <dbReference type="ARBA" id="ARBA00005044"/>
    </source>
</evidence>
<comment type="catalytic activity">
    <reaction evidence="7 8">
        <text>5-O-(1-carboxyvinyl)-3-phosphoshikimate = chorismate + phosphate</text>
        <dbReference type="Rhea" id="RHEA:21020"/>
        <dbReference type="ChEBI" id="CHEBI:29748"/>
        <dbReference type="ChEBI" id="CHEBI:43474"/>
        <dbReference type="ChEBI" id="CHEBI:57701"/>
        <dbReference type="EC" id="4.2.3.5"/>
    </reaction>
</comment>
<feature type="binding site" evidence="7">
    <location>
        <begin position="123"/>
        <end position="125"/>
    </location>
    <ligand>
        <name>FMN</name>
        <dbReference type="ChEBI" id="CHEBI:58210"/>
    </ligand>
</feature>
<dbReference type="SUPFAM" id="SSF103263">
    <property type="entry name" value="Chorismate synthase, AroC"/>
    <property type="match status" value="1"/>
</dbReference>
<proteinExistence type="inferred from homology"/>
<comment type="cofactor">
    <cofactor evidence="7 8">
        <name>FMNH2</name>
        <dbReference type="ChEBI" id="CHEBI:57618"/>
    </cofactor>
    <text evidence="7 8">Reduced FMN (FMNH(2)).</text>
</comment>
<dbReference type="RefSeq" id="WP_115570603.1">
    <property type="nucleotide sequence ID" value="NZ_NXLT01000002.1"/>
</dbReference>
<dbReference type="GO" id="GO:0009423">
    <property type="term" value="P:chorismate biosynthetic process"/>
    <property type="evidence" value="ECO:0007669"/>
    <property type="project" value="UniProtKB-UniRule"/>
</dbReference>
<keyword evidence="7" id="KW-0285">Flavoprotein</keyword>
<evidence type="ECO:0000256" key="8">
    <source>
        <dbReference type="RuleBase" id="RU000605"/>
    </source>
</evidence>
<dbReference type="GO" id="GO:0004107">
    <property type="term" value="F:chorismate synthase activity"/>
    <property type="evidence" value="ECO:0007669"/>
    <property type="project" value="UniProtKB-UniRule"/>
</dbReference>
<dbReference type="OrthoDB" id="9771806at2"/>
<dbReference type="GO" id="GO:0005829">
    <property type="term" value="C:cytosol"/>
    <property type="evidence" value="ECO:0007669"/>
    <property type="project" value="TreeGrafter"/>
</dbReference>
<dbReference type="HAMAP" id="MF_00300">
    <property type="entry name" value="Chorismate_synth"/>
    <property type="match status" value="1"/>
</dbReference>
<comment type="caution">
    <text evidence="9">The sequence shown here is derived from an EMBL/GenBank/DDBJ whole genome shotgun (WGS) entry which is preliminary data.</text>
</comment>
<dbReference type="Pfam" id="PF01264">
    <property type="entry name" value="Chorismate_synt"/>
    <property type="match status" value="1"/>
</dbReference>
<dbReference type="CDD" id="cd07304">
    <property type="entry name" value="Chorismate_synthase"/>
    <property type="match status" value="1"/>
</dbReference>
<dbReference type="NCBIfam" id="TIGR00033">
    <property type="entry name" value="aroC"/>
    <property type="match status" value="1"/>
</dbReference>
<keyword evidence="7" id="KW-0274">FAD</keyword>
<dbReference type="AlphaFoldDB" id="A0A3D8IR52"/>
<name>A0A3D8IR52_9HELI</name>
<reference evidence="9 10" key="1">
    <citation type="submission" date="2018-04" db="EMBL/GenBank/DDBJ databases">
        <title>Novel Campyloabacter and Helicobacter Species and Strains.</title>
        <authorList>
            <person name="Mannion A.J."/>
            <person name="Shen Z."/>
            <person name="Fox J.G."/>
        </authorList>
    </citation>
    <scope>NUCLEOTIDE SEQUENCE [LARGE SCALE GENOMIC DNA]</scope>
    <source>
        <strain evidence="9 10">MIT 12-6600</strain>
    </source>
</reference>
<dbReference type="PROSITE" id="PS00788">
    <property type="entry name" value="CHORISMATE_SYNTHASE_2"/>
    <property type="match status" value="1"/>
</dbReference>
<evidence type="ECO:0000256" key="4">
    <source>
        <dbReference type="ARBA" id="ARBA00022605"/>
    </source>
</evidence>
<comment type="subunit">
    <text evidence="7">Homotetramer.</text>
</comment>
<evidence type="ECO:0000256" key="3">
    <source>
        <dbReference type="ARBA" id="ARBA00013036"/>
    </source>
</evidence>
<dbReference type="EC" id="4.2.3.5" evidence="3 7"/>
<keyword evidence="7" id="KW-0521">NADP</keyword>
<keyword evidence="4 7" id="KW-0028">Amino-acid biosynthesis</keyword>
<keyword evidence="5 7" id="KW-0057">Aromatic amino acid biosynthesis</keyword>
<organism evidence="9 10">
    <name type="scientific">Helicobacter equorum</name>
    <dbReference type="NCBI Taxonomy" id="361872"/>
    <lineage>
        <taxon>Bacteria</taxon>
        <taxon>Pseudomonadati</taxon>
        <taxon>Campylobacterota</taxon>
        <taxon>Epsilonproteobacteria</taxon>
        <taxon>Campylobacterales</taxon>
        <taxon>Helicobacteraceae</taxon>
        <taxon>Helicobacter</taxon>
    </lineage>
</organism>
<dbReference type="PANTHER" id="PTHR21085:SF0">
    <property type="entry name" value="CHORISMATE SYNTHASE"/>
    <property type="match status" value="1"/>
</dbReference>
<feature type="binding site" evidence="7">
    <location>
        <position position="46"/>
    </location>
    <ligand>
        <name>NADP(+)</name>
        <dbReference type="ChEBI" id="CHEBI:58349"/>
    </ligand>
</feature>
<protein>
    <recommendedName>
        <fullName evidence="3 7">Chorismate synthase</fullName>
        <shortName evidence="7">CS</shortName>
        <ecNumber evidence="3 7">4.2.3.5</ecNumber>
    </recommendedName>
    <alternativeName>
        <fullName evidence="7">5-enolpyruvylshikimate-3-phosphate phospholyase</fullName>
    </alternativeName>
</protein>
<dbReference type="GO" id="GO:0009073">
    <property type="term" value="P:aromatic amino acid family biosynthetic process"/>
    <property type="evidence" value="ECO:0007669"/>
    <property type="project" value="UniProtKB-KW"/>
</dbReference>
<feature type="binding site" evidence="7">
    <location>
        <begin position="240"/>
        <end position="241"/>
    </location>
    <ligand>
        <name>FMN</name>
        <dbReference type="ChEBI" id="CHEBI:58210"/>
    </ligand>
</feature>
<dbReference type="Gene3D" id="3.60.150.10">
    <property type="entry name" value="Chorismate synthase AroC"/>
    <property type="match status" value="1"/>
</dbReference>
<dbReference type="GO" id="GO:0008652">
    <property type="term" value="P:amino acid biosynthetic process"/>
    <property type="evidence" value="ECO:0007669"/>
    <property type="project" value="UniProtKB-KW"/>
</dbReference>
<feature type="binding site" evidence="7">
    <location>
        <position position="280"/>
    </location>
    <ligand>
        <name>FMN</name>
        <dbReference type="ChEBI" id="CHEBI:58210"/>
    </ligand>
</feature>
<evidence type="ECO:0000256" key="6">
    <source>
        <dbReference type="ARBA" id="ARBA00023239"/>
    </source>
</evidence>
<evidence type="ECO:0000313" key="10">
    <source>
        <dbReference type="Proteomes" id="UP000256514"/>
    </source>
</evidence>
<sequence>MNTFGNRLRISTFGESHGRGIGCVVDGIPAGLEIDEAFMREEMRLRQGGRTLYATQRKEPDEIEILSGVFEGKSTGAPIALFIPNLANKSKDYDNIKDIFRPAHADFTYFHKYGIRDYRGGGRSSARESAARVASGAIAKLLLKEFGIVVGGGIIGIGGIESMRTDFSLLECQKALDSEIFALDTTLESSQKQAILEAKNTHDSVGGVALIKAFSVPVGLGEPLYDKLDSHIGAQMLGLNGVKAVEIGEGCNASKLKGSQNNDCMDNKGFMSNHSGGILGGISNGEEIIIKVHFKPTPSIFIPQDTQDIYGNVVRSQIKGRHDPCIAVRGSIVAQAQLAIILADMLLANATSTMANLHKLYTRI</sequence>
<comment type="similarity">
    <text evidence="2 7 8">Belongs to the chorismate synthase family.</text>
</comment>
<dbReference type="PROSITE" id="PS00787">
    <property type="entry name" value="CHORISMATE_SYNTHASE_1"/>
    <property type="match status" value="1"/>
</dbReference>
<evidence type="ECO:0000256" key="2">
    <source>
        <dbReference type="ARBA" id="ARBA00008014"/>
    </source>
</evidence>
<keyword evidence="10" id="KW-1185">Reference proteome</keyword>
<feature type="binding site" evidence="7">
    <location>
        <begin position="295"/>
        <end position="299"/>
    </location>
    <ligand>
        <name>FMN</name>
        <dbReference type="ChEBI" id="CHEBI:58210"/>
    </ligand>
</feature>
<evidence type="ECO:0000313" key="9">
    <source>
        <dbReference type="EMBL" id="RDU67777.1"/>
    </source>
</evidence>
<dbReference type="EMBL" id="NXLT01000002">
    <property type="protein sequence ID" value="RDU67777.1"/>
    <property type="molecule type" value="Genomic_DNA"/>
</dbReference>
<accession>A0A3D8IR52</accession>
<dbReference type="UniPathway" id="UPA00053">
    <property type="reaction ID" value="UER00090"/>
</dbReference>